<protein>
    <submittedName>
        <fullName evidence="3">Uncharacterized protein</fullName>
    </submittedName>
</protein>
<reference evidence="3 4" key="1">
    <citation type="submission" date="2023-01" db="EMBL/GenBank/DDBJ databases">
        <authorList>
            <person name="Kreplak J."/>
        </authorList>
    </citation>
    <scope>NUCLEOTIDE SEQUENCE [LARGE SCALE GENOMIC DNA]</scope>
</reference>
<dbReference type="GO" id="GO:0009630">
    <property type="term" value="P:gravitropism"/>
    <property type="evidence" value="ECO:0007669"/>
    <property type="project" value="InterPro"/>
</dbReference>
<dbReference type="InterPro" id="IPR044683">
    <property type="entry name" value="LAZY"/>
</dbReference>
<evidence type="ECO:0000256" key="1">
    <source>
        <dbReference type="ARBA" id="ARBA00022604"/>
    </source>
</evidence>
<organism evidence="3 4">
    <name type="scientific">Vicia faba</name>
    <name type="common">Broad bean</name>
    <name type="synonym">Faba vulgaris</name>
    <dbReference type="NCBI Taxonomy" id="3906"/>
    <lineage>
        <taxon>Eukaryota</taxon>
        <taxon>Viridiplantae</taxon>
        <taxon>Streptophyta</taxon>
        <taxon>Embryophyta</taxon>
        <taxon>Tracheophyta</taxon>
        <taxon>Spermatophyta</taxon>
        <taxon>Magnoliopsida</taxon>
        <taxon>eudicotyledons</taxon>
        <taxon>Gunneridae</taxon>
        <taxon>Pentapetalae</taxon>
        <taxon>rosids</taxon>
        <taxon>fabids</taxon>
        <taxon>Fabales</taxon>
        <taxon>Fabaceae</taxon>
        <taxon>Papilionoideae</taxon>
        <taxon>50 kb inversion clade</taxon>
        <taxon>NPAAA clade</taxon>
        <taxon>Hologalegina</taxon>
        <taxon>IRL clade</taxon>
        <taxon>Fabeae</taxon>
        <taxon>Vicia</taxon>
    </lineage>
</organism>
<dbReference type="PANTHER" id="PTHR34045">
    <property type="entry name" value="OS03G0406300 PROTEIN"/>
    <property type="match status" value="1"/>
</dbReference>
<gene>
    <name evidence="3" type="ORF">VFH_I407680</name>
</gene>
<dbReference type="AlphaFoldDB" id="A0AAV0YV27"/>
<dbReference type="GO" id="GO:0040008">
    <property type="term" value="P:regulation of growth"/>
    <property type="evidence" value="ECO:0007669"/>
    <property type="project" value="InterPro"/>
</dbReference>
<sequence>MKIFKWMQNRFNGTNEKMKPTSISATHYMMSDSDRQDLINDWDEALVLAIGTFGNINNNLKEDYNKNINEEDSYSSFRDCTKELCFEEVGDFENEVKINLEENNFYPSNNLIYNEDNEEDEEFTPISVVDKGCRWFNTDSEYIVLEI</sequence>
<keyword evidence="4" id="KW-1185">Reference proteome</keyword>
<proteinExistence type="inferred from homology"/>
<comment type="similarity">
    <text evidence="2">Belongs to the LAZY family.</text>
</comment>
<keyword evidence="1" id="KW-0341">Growth regulation</keyword>
<dbReference type="Proteomes" id="UP001157006">
    <property type="component" value="Chromosome 1L"/>
</dbReference>
<evidence type="ECO:0000256" key="2">
    <source>
        <dbReference type="ARBA" id="ARBA00024198"/>
    </source>
</evidence>
<name>A0AAV0YV27_VICFA</name>
<accession>A0AAV0YV27</accession>
<dbReference type="EMBL" id="OX451736">
    <property type="protein sequence ID" value="CAI8589739.1"/>
    <property type="molecule type" value="Genomic_DNA"/>
</dbReference>
<evidence type="ECO:0000313" key="3">
    <source>
        <dbReference type="EMBL" id="CAI8589739.1"/>
    </source>
</evidence>
<dbReference type="PANTHER" id="PTHR34045:SF11">
    <property type="entry name" value="PH DOMAIN-CONTAINING PROTEIN"/>
    <property type="match status" value="1"/>
</dbReference>
<evidence type="ECO:0000313" key="4">
    <source>
        <dbReference type="Proteomes" id="UP001157006"/>
    </source>
</evidence>